<keyword evidence="12" id="KW-1185">Reference proteome</keyword>
<feature type="transmembrane region" description="Helical" evidence="8">
    <location>
        <begin position="276"/>
        <end position="299"/>
    </location>
</feature>
<evidence type="ECO:0000256" key="1">
    <source>
        <dbReference type="ARBA" id="ARBA00004141"/>
    </source>
</evidence>
<feature type="transmembrane region" description="Helical" evidence="8">
    <location>
        <begin position="407"/>
        <end position="426"/>
    </location>
</feature>
<evidence type="ECO:0000313" key="12">
    <source>
        <dbReference type="Proteomes" id="UP000077202"/>
    </source>
</evidence>
<evidence type="ECO:0000313" key="10">
    <source>
        <dbReference type="EMBL" id="BBN06361.1"/>
    </source>
</evidence>
<dbReference type="InterPro" id="IPR013057">
    <property type="entry name" value="AA_transpt_TM"/>
</dbReference>
<evidence type="ECO:0000313" key="13">
    <source>
        <dbReference type="Proteomes" id="UP001162541"/>
    </source>
</evidence>
<comment type="similarity">
    <text evidence="7">Belongs to the TMEM104 family.</text>
</comment>
<evidence type="ECO:0000256" key="7">
    <source>
        <dbReference type="ARBA" id="ARBA00038166"/>
    </source>
</evidence>
<organism evidence="11 12">
    <name type="scientific">Marchantia polymorpha subsp. ruderalis</name>
    <dbReference type="NCBI Taxonomy" id="1480154"/>
    <lineage>
        <taxon>Eukaryota</taxon>
        <taxon>Viridiplantae</taxon>
        <taxon>Streptophyta</taxon>
        <taxon>Embryophyta</taxon>
        <taxon>Marchantiophyta</taxon>
        <taxon>Marchantiopsida</taxon>
        <taxon>Marchantiidae</taxon>
        <taxon>Marchantiales</taxon>
        <taxon>Marchantiaceae</taxon>
        <taxon>Marchantia</taxon>
    </lineage>
</organism>
<feature type="transmembrane region" description="Helical" evidence="8">
    <location>
        <begin position="131"/>
        <end position="150"/>
    </location>
</feature>
<feature type="transmembrane region" description="Helical" evidence="8">
    <location>
        <begin position="375"/>
        <end position="395"/>
    </location>
</feature>
<dbReference type="GO" id="GO:0016020">
    <property type="term" value="C:membrane"/>
    <property type="evidence" value="ECO:0007669"/>
    <property type="project" value="UniProtKB-SubCell"/>
</dbReference>
<dbReference type="GO" id="GO:0006865">
    <property type="term" value="P:amino acid transport"/>
    <property type="evidence" value="ECO:0007669"/>
    <property type="project" value="UniProtKB-KW"/>
</dbReference>
<reference evidence="13" key="3">
    <citation type="journal article" date="2020" name="Curr. Biol.">
        <title>Chromatin organization in early land plants reveals an ancestral association between H3K27me3, transposons, and constitutive heterochromatin.</title>
        <authorList>
            <person name="Montgomery S.A."/>
            <person name="Tanizawa Y."/>
            <person name="Galik B."/>
            <person name="Wang N."/>
            <person name="Ito T."/>
            <person name="Mochizuki T."/>
            <person name="Akimcheva S."/>
            <person name="Bowman J.L."/>
            <person name="Cognat V."/>
            <person name="Marechal-Drouard L."/>
            <person name="Ekker H."/>
            <person name="Hong S.F."/>
            <person name="Kohchi T."/>
            <person name="Lin S.S."/>
            <person name="Liu L.D."/>
            <person name="Nakamura Y."/>
            <person name="Valeeva L.R."/>
            <person name="Shakirov E.V."/>
            <person name="Shippen D.E."/>
            <person name="Wei W.L."/>
            <person name="Yagura M."/>
            <person name="Yamaoka S."/>
            <person name="Yamato K.T."/>
            <person name="Liu C."/>
            <person name="Berger F."/>
        </authorList>
    </citation>
    <scope>NUCLEOTIDE SEQUENCE [LARGE SCALE GENOMIC DNA]</scope>
    <source>
        <strain evidence="13">Tak-1</strain>
    </source>
</reference>
<keyword evidence="3" id="KW-0029">Amino-acid transport</keyword>
<feature type="domain" description="Amino acid transporter transmembrane" evidence="9">
    <location>
        <begin position="120"/>
        <end position="437"/>
    </location>
</feature>
<protein>
    <recommendedName>
        <fullName evidence="9">Amino acid transporter transmembrane domain-containing protein</fullName>
    </recommendedName>
</protein>
<dbReference type="Proteomes" id="UP000077202">
    <property type="component" value="Unassembled WGS sequence"/>
</dbReference>
<feature type="transmembrane region" description="Helical" evidence="8">
    <location>
        <begin position="12"/>
        <end position="32"/>
    </location>
</feature>
<feature type="transmembrane region" description="Helical" evidence="8">
    <location>
        <begin position="246"/>
        <end position="264"/>
    </location>
</feature>
<feature type="transmembrane region" description="Helical" evidence="8">
    <location>
        <begin position="319"/>
        <end position="342"/>
    </location>
</feature>
<evidence type="ECO:0000256" key="8">
    <source>
        <dbReference type="SAM" id="Phobius"/>
    </source>
</evidence>
<feature type="domain" description="Amino acid transporter transmembrane" evidence="9">
    <location>
        <begin position="11"/>
        <end position="63"/>
    </location>
</feature>
<evidence type="ECO:0000256" key="4">
    <source>
        <dbReference type="ARBA" id="ARBA00022989"/>
    </source>
</evidence>
<accession>A0A176W3N3</accession>
<keyword evidence="3" id="KW-0813">Transport</keyword>
<dbReference type="Proteomes" id="UP001162541">
    <property type="component" value="Chromosome 3"/>
</dbReference>
<keyword evidence="5 8" id="KW-0472">Membrane</keyword>
<dbReference type="EMBL" id="AP019868">
    <property type="protein sequence ID" value="BBN06361.1"/>
    <property type="molecule type" value="Genomic_DNA"/>
</dbReference>
<evidence type="ECO:0000256" key="6">
    <source>
        <dbReference type="ARBA" id="ARBA00023180"/>
    </source>
</evidence>
<evidence type="ECO:0000256" key="2">
    <source>
        <dbReference type="ARBA" id="ARBA00022692"/>
    </source>
</evidence>
<proteinExistence type="inferred from homology"/>
<keyword evidence="2 8" id="KW-0812">Transmembrane</keyword>
<evidence type="ECO:0000256" key="5">
    <source>
        <dbReference type="ARBA" id="ARBA00023136"/>
    </source>
</evidence>
<evidence type="ECO:0000256" key="3">
    <source>
        <dbReference type="ARBA" id="ARBA00022970"/>
    </source>
</evidence>
<name>A0A176W3N3_MARPO</name>
<gene>
    <name evidence="11" type="ORF">AXG93_2520s1230</name>
    <name evidence="10" type="ORF">Mp_3g20480</name>
</gene>
<evidence type="ECO:0000259" key="9">
    <source>
        <dbReference type="Pfam" id="PF01490"/>
    </source>
</evidence>
<dbReference type="PANTHER" id="PTHR16189">
    <property type="entry name" value="TRANSMEMBRANE PROTEIN 104-RELATED"/>
    <property type="match status" value="1"/>
</dbReference>
<dbReference type="Pfam" id="PF01490">
    <property type="entry name" value="Aa_trans"/>
    <property type="match status" value="2"/>
</dbReference>
<keyword evidence="6" id="KW-0325">Glycoprotein</keyword>
<dbReference type="AlphaFoldDB" id="A0A176W3N3"/>
<feature type="transmembrane region" description="Helical" evidence="8">
    <location>
        <begin position="174"/>
        <end position="196"/>
    </location>
</feature>
<feature type="transmembrane region" description="Helical" evidence="8">
    <location>
        <begin position="457"/>
        <end position="476"/>
    </location>
</feature>
<reference evidence="10" key="2">
    <citation type="journal article" date="2019" name="Curr. Biol.">
        <title>Chromatin organization in early land plants reveals an ancestral association between H3K27me3, transposons, and constitutive heterochromatin.</title>
        <authorList>
            <person name="Montgomery S.A."/>
            <person name="Tanizawa Y."/>
            <person name="Galik B."/>
            <person name="Wang N."/>
            <person name="Ito T."/>
            <person name="Mochizuki T."/>
            <person name="Akimcheva S."/>
            <person name="Bowman J."/>
            <person name="Cognat V."/>
            <person name="Drouard L."/>
            <person name="Ekker H."/>
            <person name="Houng S."/>
            <person name="Kohchi T."/>
            <person name="Lin S."/>
            <person name="Liu L.D."/>
            <person name="Nakamura Y."/>
            <person name="Valeeva L.R."/>
            <person name="Shakirov E.V."/>
            <person name="Shippen D.E."/>
            <person name="Wei W."/>
            <person name="Yagura M."/>
            <person name="Yamaoka S."/>
            <person name="Yamato K.T."/>
            <person name="Liu C."/>
            <person name="Berger F."/>
        </authorList>
    </citation>
    <scope>NUCLEOTIDE SEQUENCE [LARGE SCALE GENOMIC DNA]</scope>
    <source>
        <strain evidence="10">Tak-1</strain>
    </source>
</reference>
<comment type="subcellular location">
    <subcellularLocation>
        <location evidence="1">Membrane</location>
        <topology evidence="1">Multi-pass membrane protein</topology>
    </subcellularLocation>
</comment>
<reference evidence="11 12" key="1">
    <citation type="submission" date="2016-03" db="EMBL/GenBank/DDBJ databases">
        <title>Mechanisms controlling the formation of the plant cell surface in tip-growing cells are functionally conserved among land plants.</title>
        <authorList>
            <person name="Honkanen S."/>
            <person name="Jones V.A."/>
            <person name="Morieri G."/>
            <person name="Champion C."/>
            <person name="Hetherington A.J."/>
            <person name="Kelly S."/>
            <person name="Saint-Marcoux D."/>
            <person name="Proust H."/>
            <person name="Prescott H."/>
            <person name="Dolan L."/>
        </authorList>
    </citation>
    <scope>NUCLEOTIDE SEQUENCE [LARGE SCALE GENOMIC DNA]</scope>
    <source>
        <strain evidence="12">cv. Tak-1 and cv. Tak-2</strain>
        <tissue evidence="11">Whole gametophyte</tissue>
    </source>
</reference>
<sequence>MAKDSSQFGPGTAVIYLFNLVVGTGVLALPSVLISGGWLLGGIFISIVAFLSYVSLTFVVEAMAATNALLEYEKEPVKVPTGNVSANAFQTTIQTDNGVKQPLLNTNKSIAEKDIFEINQRIEFGQMAGRYYTRMGMIVFFSILIVYIYGDGVIYSTVVVRSLLSFIYGAEEPVWAFSLFLCIFFIFILPFCFFDFQKTKVLQMITMVIRNVSLLTILILAFRAALQKDHVVREVPPTRFGALPNLFGGAVYSFMCHHSIPGIITPIANKKSIMKITGIVFGLIFVIYIALFIGCLLAFGADVLDPVTFNFPPQVYGFIGDALILFPVFTLSSNFPMMLITLRNNLDTLFMLMTKGAGSKSSQDDKGDLAWQRRIVLTLIAVAPPIVCAFIAEHFGLSVDSLVGTSGAFAGCIIMFIFPATFVYIARRDVKNTIENCKAPLKYHTTTNAYASPFKGTIWVCVLMGWALIAMIFNAVEKLAVLYYH</sequence>
<evidence type="ECO:0000313" key="11">
    <source>
        <dbReference type="EMBL" id="OAE27627.1"/>
    </source>
</evidence>
<dbReference type="EMBL" id="LVLJ01001858">
    <property type="protein sequence ID" value="OAE27627.1"/>
    <property type="molecule type" value="Genomic_DNA"/>
</dbReference>
<feature type="transmembrane region" description="Helical" evidence="8">
    <location>
        <begin position="38"/>
        <end position="60"/>
    </location>
</feature>
<dbReference type="PANTHER" id="PTHR16189:SF0">
    <property type="entry name" value="TRANSMEMBRANE PROTEIN 104"/>
    <property type="match status" value="1"/>
</dbReference>
<keyword evidence="4 8" id="KW-1133">Transmembrane helix</keyword>
<feature type="transmembrane region" description="Helical" evidence="8">
    <location>
        <begin position="208"/>
        <end position="226"/>
    </location>
</feature>